<evidence type="ECO:0000256" key="1">
    <source>
        <dbReference type="SAM" id="MobiDB-lite"/>
    </source>
</evidence>
<protein>
    <submittedName>
        <fullName evidence="3">Uncharacterized protein</fullName>
    </submittedName>
</protein>
<keyword evidence="2" id="KW-0472">Membrane</keyword>
<gene>
    <name evidence="3" type="ORF">UG56_004925</name>
</gene>
<reference evidence="3" key="1">
    <citation type="submission" date="2016-10" db="EMBL/GenBank/DDBJ databases">
        <title>Draft Genome Sequence of Nocardioides luteus Strain BAFB, an Alkane-Degrading Bacterium Isolated from JP-7 Polluted Soil.</title>
        <authorList>
            <person name="Brown L."/>
            <person name="Ruiz O.N."/>
            <person name="Gunasekera T."/>
        </authorList>
    </citation>
    <scope>NUCLEOTIDE SEQUENCE [LARGE SCALE GENOMIC DNA]</scope>
    <source>
        <strain evidence="3">BAFB</strain>
    </source>
</reference>
<dbReference type="RefSeq" id="WP_045546846.1">
    <property type="nucleotide sequence ID" value="NZ_JZDQ02000005.1"/>
</dbReference>
<proteinExistence type="predicted"/>
<evidence type="ECO:0000256" key="2">
    <source>
        <dbReference type="SAM" id="Phobius"/>
    </source>
</evidence>
<dbReference type="OrthoDB" id="3791008at2"/>
<feature type="transmembrane region" description="Helical" evidence="2">
    <location>
        <begin position="12"/>
        <end position="33"/>
    </location>
</feature>
<keyword evidence="2" id="KW-1133">Transmembrane helix</keyword>
<organism evidence="3 4">
    <name type="scientific">Nocardioides luteus</name>
    <dbReference type="NCBI Taxonomy" id="1844"/>
    <lineage>
        <taxon>Bacteria</taxon>
        <taxon>Bacillati</taxon>
        <taxon>Actinomycetota</taxon>
        <taxon>Actinomycetes</taxon>
        <taxon>Propionibacteriales</taxon>
        <taxon>Nocardioidaceae</taxon>
        <taxon>Nocardioides</taxon>
    </lineage>
</organism>
<dbReference type="EMBL" id="JZDQ02000005">
    <property type="protein sequence ID" value="OIJ28044.1"/>
    <property type="molecule type" value="Genomic_DNA"/>
</dbReference>
<dbReference type="Proteomes" id="UP000033772">
    <property type="component" value="Unassembled WGS sequence"/>
</dbReference>
<feature type="transmembrane region" description="Helical" evidence="2">
    <location>
        <begin position="39"/>
        <end position="60"/>
    </location>
</feature>
<feature type="region of interest" description="Disordered" evidence="1">
    <location>
        <begin position="132"/>
        <end position="152"/>
    </location>
</feature>
<evidence type="ECO:0000313" key="4">
    <source>
        <dbReference type="Proteomes" id="UP000033772"/>
    </source>
</evidence>
<keyword evidence="4" id="KW-1185">Reference proteome</keyword>
<evidence type="ECO:0000313" key="3">
    <source>
        <dbReference type="EMBL" id="OIJ28044.1"/>
    </source>
</evidence>
<name>A0A1J4N933_9ACTN</name>
<dbReference type="AlphaFoldDB" id="A0A1J4N933"/>
<dbReference type="STRING" id="1844.UG56_004925"/>
<accession>A0A1J4N933</accession>
<keyword evidence="2" id="KW-0812">Transmembrane</keyword>
<sequence>MGDLHAGIGLRLARGVVTAVVAVGIGVLCHVWAGGLLPSVPWLVAVFAGVAVVTIAAMGIPVGALRAMVLVGGGQFVTHAMLTALAGHSGDHEHHHSPADVVVGSVQATDASGVGRQGSLYDLSMTPTPRGLRRIGSRASSRTSQDRIWRWR</sequence>
<comment type="caution">
    <text evidence="3">The sequence shown here is derived from an EMBL/GenBank/DDBJ whole genome shotgun (WGS) entry which is preliminary data.</text>
</comment>